<comment type="subcellular location">
    <subcellularLocation>
        <location evidence="1">Cell membrane</location>
        <topology evidence="1">Multi-pass membrane protein</topology>
    </subcellularLocation>
</comment>
<evidence type="ECO:0000256" key="7">
    <source>
        <dbReference type="SAM" id="Phobius"/>
    </source>
</evidence>
<dbReference type="RefSeq" id="WP_273911724.1">
    <property type="nucleotide sequence ID" value="NZ_JAMDGX010000044.1"/>
</dbReference>
<keyword evidence="9" id="KW-1185">Reference proteome</keyword>
<evidence type="ECO:0000313" key="9">
    <source>
        <dbReference type="Proteomes" id="UP001148203"/>
    </source>
</evidence>
<comment type="caution">
    <text evidence="8">The sequence shown here is derived from an EMBL/GenBank/DDBJ whole genome shotgun (WGS) entry which is preliminary data.</text>
</comment>
<evidence type="ECO:0000256" key="2">
    <source>
        <dbReference type="ARBA" id="ARBA00005914"/>
    </source>
</evidence>
<accession>A0ABT5NVT1</accession>
<dbReference type="InterPro" id="IPR029020">
    <property type="entry name" value="Ammonium/urea_transptr"/>
</dbReference>
<comment type="similarity">
    <text evidence="2">Belongs to the urea transporter family.</text>
</comment>
<dbReference type="Pfam" id="PF03253">
    <property type="entry name" value="UT"/>
    <property type="match status" value="1"/>
</dbReference>
<dbReference type="Proteomes" id="UP001148203">
    <property type="component" value="Unassembled WGS sequence"/>
</dbReference>
<evidence type="ECO:0000256" key="4">
    <source>
        <dbReference type="ARBA" id="ARBA00022692"/>
    </source>
</evidence>
<dbReference type="PIRSF" id="PIRSF016502">
    <property type="entry name" value="Urea_transporter"/>
    <property type="match status" value="1"/>
</dbReference>
<evidence type="ECO:0000256" key="5">
    <source>
        <dbReference type="ARBA" id="ARBA00022989"/>
    </source>
</evidence>
<evidence type="ECO:0000256" key="3">
    <source>
        <dbReference type="ARBA" id="ARBA00022475"/>
    </source>
</evidence>
<reference evidence="8 9" key="1">
    <citation type="submission" date="2022-05" db="EMBL/GenBank/DDBJ databases">
        <title>Novel Pseudomonas spp. Isolated from a Rainbow Trout Aquaculture Facility.</title>
        <authorList>
            <person name="Testerman T."/>
            <person name="Graf J."/>
        </authorList>
    </citation>
    <scope>NUCLEOTIDE SEQUENCE [LARGE SCALE GENOMIC DNA]</scope>
    <source>
        <strain evidence="8 9">ID681</strain>
    </source>
</reference>
<dbReference type="InterPro" id="IPR004937">
    <property type="entry name" value="Urea_transporter"/>
</dbReference>
<feature type="transmembrane region" description="Helical" evidence="7">
    <location>
        <begin position="264"/>
        <end position="283"/>
    </location>
</feature>
<evidence type="ECO:0000256" key="1">
    <source>
        <dbReference type="ARBA" id="ARBA00004651"/>
    </source>
</evidence>
<keyword evidence="6 7" id="KW-0472">Membrane</keyword>
<dbReference type="EMBL" id="JAMDGY010000053">
    <property type="protein sequence ID" value="MDD0992241.1"/>
    <property type="molecule type" value="Genomic_DNA"/>
</dbReference>
<keyword evidence="4 7" id="KW-0812">Transmembrane</keyword>
<dbReference type="PANTHER" id="PTHR10464">
    <property type="entry name" value="UREA TRANSPORTER"/>
    <property type="match status" value="1"/>
</dbReference>
<sequence>MYTKNFVNPCPDWATALLNGFSQVLLQRNPLCGLFCLLAILISAPELIGGALLGALAGLLTAQRRGYNRTDRQAGLYSYNGVLIGLLLSYALPWSAILAPLIIAAGGLSSMLVHQWLKRASSNLLLPAYTAPFVLIGWAVLLVSEPGANAAAAPVEHNALYALARGLGEIFLLDNPLAGLLIAIGLLLSNRYAAAWALLGAAVGGSVALIGGEASAAYAGLYGFNAALAALAFSQTRKQPWLPLLAMLLAIILQPLVAQLPVPGLTAPFILACWLVLIGQRVLRQPLARRAGRLHS</sequence>
<name>A0ABT5NVT1_9PSED</name>
<protein>
    <submittedName>
        <fullName evidence="8">Urea transporter</fullName>
    </submittedName>
</protein>
<gene>
    <name evidence="8" type="ORF">M5G11_17035</name>
</gene>
<keyword evidence="3" id="KW-1003">Cell membrane</keyword>
<evidence type="ECO:0000313" key="8">
    <source>
        <dbReference type="EMBL" id="MDD0992241.1"/>
    </source>
</evidence>
<feature type="transmembrane region" description="Helical" evidence="7">
    <location>
        <begin position="124"/>
        <end position="143"/>
    </location>
</feature>
<evidence type="ECO:0000256" key="6">
    <source>
        <dbReference type="ARBA" id="ARBA00023136"/>
    </source>
</evidence>
<organism evidence="8 9">
    <name type="scientific">Pseudomonas fontis</name>
    <dbReference type="NCBI Taxonomy" id="2942633"/>
    <lineage>
        <taxon>Bacteria</taxon>
        <taxon>Pseudomonadati</taxon>
        <taxon>Pseudomonadota</taxon>
        <taxon>Gammaproteobacteria</taxon>
        <taxon>Pseudomonadales</taxon>
        <taxon>Pseudomonadaceae</taxon>
        <taxon>Pseudomonas</taxon>
    </lineage>
</organism>
<dbReference type="PANTHER" id="PTHR10464:SF4">
    <property type="entry name" value="UREA TRANSPORTER"/>
    <property type="match status" value="1"/>
</dbReference>
<keyword evidence="5 7" id="KW-1133">Transmembrane helix</keyword>
<feature type="transmembrane region" description="Helical" evidence="7">
    <location>
        <begin position="163"/>
        <end position="186"/>
    </location>
</feature>
<feature type="transmembrane region" description="Helical" evidence="7">
    <location>
        <begin position="216"/>
        <end position="234"/>
    </location>
</feature>
<feature type="transmembrane region" description="Helical" evidence="7">
    <location>
        <begin position="31"/>
        <end position="62"/>
    </location>
</feature>
<proteinExistence type="inferred from homology"/>
<dbReference type="Gene3D" id="1.10.3430.10">
    <property type="entry name" value="Ammonium transporter AmtB like domains"/>
    <property type="match status" value="1"/>
</dbReference>
<feature type="transmembrane region" description="Helical" evidence="7">
    <location>
        <begin position="193"/>
        <end position="210"/>
    </location>
</feature>